<dbReference type="InParanoid" id="D8M4P7"/>
<dbReference type="AlphaFoldDB" id="D8M4P7"/>
<dbReference type="OrthoDB" id="10250105at2759"/>
<evidence type="ECO:0000256" key="2">
    <source>
        <dbReference type="ARBA" id="ARBA00022598"/>
    </source>
</evidence>
<evidence type="ECO:0000313" key="5">
    <source>
        <dbReference type="Proteomes" id="UP000008312"/>
    </source>
</evidence>
<dbReference type="RefSeq" id="XP_012897084.1">
    <property type="nucleotide sequence ID" value="XM_013041630.1"/>
</dbReference>
<dbReference type="OMA" id="GHEENMS"/>
<protein>
    <submittedName>
        <fullName evidence="4">Biotin-acetyl-CoA-carboxylase ligase</fullName>
    </submittedName>
</protein>
<dbReference type="Pfam" id="PF03099">
    <property type="entry name" value="BPL_LplA_LipB"/>
    <property type="match status" value="1"/>
</dbReference>
<dbReference type="PANTHER" id="PTHR12835">
    <property type="entry name" value="BIOTIN PROTEIN LIGASE"/>
    <property type="match status" value="1"/>
</dbReference>
<dbReference type="GO" id="GO:0004077">
    <property type="term" value="F:biotin--[biotin carboxyl-carrier protein] ligase activity"/>
    <property type="evidence" value="ECO:0007669"/>
    <property type="project" value="InterPro"/>
</dbReference>
<dbReference type="Gene3D" id="3.30.930.10">
    <property type="entry name" value="Bira Bifunctional Protein, Domain 2"/>
    <property type="match status" value="1"/>
</dbReference>
<accession>D8M4P7</accession>
<evidence type="ECO:0000313" key="4">
    <source>
        <dbReference type="EMBL" id="CBK23036.2"/>
    </source>
</evidence>
<sequence length="373" mass="42422">MLSVKAVLARSGVKPLSGPFVKPIQARFMSTEDPDSFRPYPFIGICADDKQRLKIENQINSCWKPDFPVKAPKLITREEFDLDPPTWKTPEGEPSFNINNFYNNLHTRVLGRNLLYSHELNSTQSILKENFAGFQSGLLCVADRQTNGHGRTNNKWNSPYGCLMFSFKTYIENQRDLPLLQYLATLVMCSSLEAVYDTGDMNIGIKWPNDIYYDGRLKVGGVICQSAYTGKMWDVTIGIGINISNKQPTTCMDEIASKLEKREVFLGRSTVLASFCNQFVEAIRTFRMYGFEPFMNDYLDTWLHNEEVVTVESDLDPEDKCKAVITGISPLSGMLLAKKEDGSVLELYPDTHSMNLMDKLIYKKKLNLCVCWN</sequence>
<dbReference type="PROSITE" id="PS51733">
    <property type="entry name" value="BPL_LPL_CATALYTIC"/>
    <property type="match status" value="1"/>
</dbReference>
<dbReference type="Proteomes" id="UP000008312">
    <property type="component" value="Unassembled WGS sequence"/>
</dbReference>
<dbReference type="InterPro" id="IPR004143">
    <property type="entry name" value="BPL_LPL_catalytic"/>
</dbReference>
<evidence type="ECO:0000256" key="1">
    <source>
        <dbReference type="ARBA" id="ARBA00009934"/>
    </source>
</evidence>
<evidence type="ECO:0000259" key="3">
    <source>
        <dbReference type="PROSITE" id="PS51733"/>
    </source>
</evidence>
<keyword evidence="5" id="KW-1185">Reference proteome</keyword>
<feature type="domain" description="BPL/LPL catalytic" evidence="3">
    <location>
        <begin position="93"/>
        <end position="291"/>
    </location>
</feature>
<dbReference type="PANTHER" id="PTHR12835:SF5">
    <property type="entry name" value="BIOTIN--PROTEIN LIGASE"/>
    <property type="match status" value="1"/>
</dbReference>
<dbReference type="EMBL" id="FN668654">
    <property type="protein sequence ID" value="CBK23036.2"/>
    <property type="molecule type" value="Genomic_DNA"/>
</dbReference>
<dbReference type="InterPro" id="IPR004408">
    <property type="entry name" value="Biotin_CoA_COase_ligase"/>
</dbReference>
<reference evidence="4" key="1">
    <citation type="submission" date="2010-02" db="EMBL/GenBank/DDBJ databases">
        <title>Sequencing and annotation of the Blastocystis hominis genome.</title>
        <authorList>
            <person name="Wincker P."/>
        </authorList>
    </citation>
    <scope>NUCLEOTIDE SEQUENCE</scope>
    <source>
        <strain evidence="4">Singapore isolate B</strain>
    </source>
</reference>
<gene>
    <name evidence="4" type="ORF">GSBLH_T00002979001</name>
</gene>
<dbReference type="SUPFAM" id="SSF55681">
    <property type="entry name" value="Class II aaRS and biotin synthetases"/>
    <property type="match status" value="1"/>
</dbReference>
<dbReference type="GeneID" id="24920106"/>
<proteinExistence type="inferred from homology"/>
<comment type="similarity">
    <text evidence="1">Belongs to the biotin--protein ligase family.</text>
</comment>
<organism evidence="4">
    <name type="scientific">Blastocystis hominis</name>
    <dbReference type="NCBI Taxonomy" id="12968"/>
    <lineage>
        <taxon>Eukaryota</taxon>
        <taxon>Sar</taxon>
        <taxon>Stramenopiles</taxon>
        <taxon>Bigyra</taxon>
        <taxon>Opalozoa</taxon>
        <taxon>Opalinata</taxon>
        <taxon>Blastocystidae</taxon>
        <taxon>Blastocystis</taxon>
    </lineage>
</organism>
<keyword evidence="2 4" id="KW-0436">Ligase</keyword>
<dbReference type="NCBIfam" id="TIGR00121">
    <property type="entry name" value="birA_ligase"/>
    <property type="match status" value="1"/>
</dbReference>
<dbReference type="InterPro" id="IPR045864">
    <property type="entry name" value="aa-tRNA-synth_II/BPL/LPL"/>
</dbReference>
<name>D8M4P7_BLAHO</name>
<dbReference type="CDD" id="cd16442">
    <property type="entry name" value="BPL"/>
    <property type="match status" value="1"/>
</dbReference>
<dbReference type="GO" id="GO:0005737">
    <property type="term" value="C:cytoplasm"/>
    <property type="evidence" value="ECO:0007669"/>
    <property type="project" value="TreeGrafter"/>
</dbReference>